<protein>
    <submittedName>
        <fullName evidence="2">Uncharacterized protein</fullName>
    </submittedName>
</protein>
<dbReference type="Proteomes" id="UP000019202">
    <property type="component" value="Unassembled WGS sequence"/>
</dbReference>
<evidence type="ECO:0000313" key="2">
    <source>
        <dbReference type="EMBL" id="CDL81002.1"/>
    </source>
</evidence>
<dbReference type="AlphaFoldDB" id="W1IRA5"/>
<accession>W1IRA5</accession>
<sequence>MCCLILPVKTDRKRLNAIITILSAYCMIAGGLHKKGFKSVYSMLCGVIVRIVGRVTSSRKQAKKSANK</sequence>
<reference evidence="2" key="1">
    <citation type="submission" date="2013-11" db="EMBL/GenBank/DDBJ databases">
        <title>Draft genome sequence and annotation of the entomopathogenic bacteria, Xenorhabdus cabanillasi strain JM26 and Xenorhabdus szentirmai strain DSM 16338.</title>
        <authorList>
            <person name="Gualtieri M."/>
            <person name="Ogier J.C."/>
            <person name="Pages S."/>
            <person name="Givaudan A."/>
            <person name="Gaudriault S."/>
        </authorList>
    </citation>
    <scope>NUCLEOTIDE SEQUENCE [LARGE SCALE GENOMIC DNA]</scope>
    <source>
        <strain evidence="2">DSM 16338</strain>
    </source>
</reference>
<feature type="transmembrane region" description="Helical" evidence="1">
    <location>
        <begin position="15"/>
        <end position="33"/>
    </location>
</feature>
<comment type="caution">
    <text evidence="2">The sequence shown here is derived from an EMBL/GenBank/DDBJ whole genome shotgun (WGS) entry which is preliminary data.</text>
</comment>
<dbReference type="EMBL" id="CBXF010000002">
    <property type="protein sequence ID" value="CDL81002.1"/>
    <property type="molecule type" value="Genomic_DNA"/>
</dbReference>
<organism evidence="2 3">
    <name type="scientific">Xenorhabdus szentirmaii DSM 16338</name>
    <dbReference type="NCBI Taxonomy" id="1427518"/>
    <lineage>
        <taxon>Bacteria</taxon>
        <taxon>Pseudomonadati</taxon>
        <taxon>Pseudomonadota</taxon>
        <taxon>Gammaproteobacteria</taxon>
        <taxon>Enterobacterales</taxon>
        <taxon>Morganellaceae</taxon>
        <taxon>Xenorhabdus</taxon>
    </lineage>
</organism>
<keyword evidence="1" id="KW-0472">Membrane</keyword>
<keyword evidence="1" id="KW-1133">Transmembrane helix</keyword>
<evidence type="ECO:0000256" key="1">
    <source>
        <dbReference type="SAM" id="Phobius"/>
    </source>
</evidence>
<gene>
    <name evidence="2" type="ORF">XSR1_100051</name>
</gene>
<name>W1IRA5_9GAMM</name>
<dbReference type="STRING" id="1427518.XSR1_100051"/>
<keyword evidence="3" id="KW-1185">Reference proteome</keyword>
<proteinExistence type="predicted"/>
<evidence type="ECO:0000313" key="3">
    <source>
        <dbReference type="Proteomes" id="UP000019202"/>
    </source>
</evidence>
<keyword evidence="1" id="KW-0812">Transmembrane</keyword>